<proteinExistence type="predicted"/>
<gene>
    <name evidence="2" type="ORF">J2751_002101</name>
</gene>
<dbReference type="EMBL" id="JAGGKQ010000015">
    <property type="protein sequence ID" value="MBP1923064.1"/>
    <property type="molecule type" value="Genomic_DNA"/>
</dbReference>
<keyword evidence="3" id="KW-1185">Reference proteome</keyword>
<dbReference type="AlphaFoldDB" id="A0A8T4GEX8"/>
<comment type="caution">
    <text evidence="2">The sequence shown here is derived from an EMBL/GenBank/DDBJ whole genome shotgun (WGS) entry which is preliminary data.</text>
</comment>
<accession>A0A8T4GEX8</accession>
<organism evidence="2 3">
    <name type="scientific">Halorubrum alkaliphilum</name>
    <dbReference type="NCBI Taxonomy" id="261290"/>
    <lineage>
        <taxon>Archaea</taxon>
        <taxon>Methanobacteriati</taxon>
        <taxon>Methanobacteriota</taxon>
        <taxon>Stenosarchaea group</taxon>
        <taxon>Halobacteria</taxon>
        <taxon>Halobacteriales</taxon>
        <taxon>Haloferacaceae</taxon>
        <taxon>Halorubrum</taxon>
    </lineage>
</organism>
<evidence type="ECO:0000313" key="3">
    <source>
        <dbReference type="Proteomes" id="UP000823588"/>
    </source>
</evidence>
<protein>
    <submittedName>
        <fullName evidence="2">Uncharacterized protein</fullName>
    </submittedName>
</protein>
<evidence type="ECO:0000313" key="2">
    <source>
        <dbReference type="EMBL" id="MBP1923064.1"/>
    </source>
</evidence>
<sequence>MTTAHDPSASYRATESPGEVTESPGEVTESRGIVGEPPSDRPRIAGLKRGRVRNCGGVDLNSGNVTRSLISEIPLS</sequence>
<feature type="region of interest" description="Disordered" evidence="1">
    <location>
        <begin position="1"/>
        <end position="48"/>
    </location>
</feature>
<reference evidence="2" key="1">
    <citation type="submission" date="2021-03" db="EMBL/GenBank/DDBJ databases">
        <title>Genomic Encyclopedia of Type Strains, Phase IV (KMG-IV): sequencing the most valuable type-strain genomes for metagenomic binning, comparative biology and taxonomic classification.</title>
        <authorList>
            <person name="Goeker M."/>
        </authorList>
    </citation>
    <scope>NUCLEOTIDE SEQUENCE</scope>
    <source>
        <strain evidence="2">DSM 23564</strain>
    </source>
</reference>
<evidence type="ECO:0000256" key="1">
    <source>
        <dbReference type="SAM" id="MobiDB-lite"/>
    </source>
</evidence>
<name>A0A8T4GEX8_9EURY</name>
<dbReference type="Proteomes" id="UP000823588">
    <property type="component" value="Unassembled WGS sequence"/>
</dbReference>